<sequence>MATQAQLDEKAREGRAGATGPSFEGLATPAQLAEKAQQGRVGAAFQSGLPTPAQITEQAQQDIRTRRASSATPARLAEEESRHPGPPLPPRTSPSQAAPPPPPPYSSDDAERSELISGHWRSREPSSSSTHSLVPSESERHGRRTLLLVFIHGFMGNEASFQSFPAHVHNLLTVTLAETHVVHTKVYPRYKSRKTIDFARDDLSTWLEPHENRHTDVVLLGHSMGGILGAELALQKPASPASGQQLRHRLLGTINFDTPFLGMHPGVVGSGIGSLFRPAPESSNFRPPQSTFTSGTNTSSIDSQASESTPDSAPSTIATSHGSSSRLILIQSITTPLKSPSRNDPFFNPPFTNDVRLPERKGWANVLHFINKHSDALTSATKQYLMSHLEFGGCLADYPGLKNRYESIRALEDVDDLAQNIGPGYRAPNQRVRFVNYYTVSTGRKKKPNSPAVHLPDKDGVVKPAEVETEGTSEASDENLTPMTSRVSNGIQSHGVVNSQVQEVSLDGKPVQAQMKSFGGNSGEQDDFRDIAPMQHIGSIPVEHEAYPEQIAESLAATVAQETTGEPTLEIKPTFSEPALPPFPALPSEPEPIDLDADTDKDFRKIAEKEHKRATRTYQQAVKDRDSAIKDRKKLVEKREEKARQEREKERRAEEKMLRQEQEEDLKAEKKKRPTEGKEEGKRKATISPRPRTRQGCGASSSKDGKLKRDKKFCMLPPEDGGKRDKCWIRVYMEGVDEVGAHCGLFFTGPQYESLVSDVGERIGKWVEEDADRRAVLVV</sequence>
<dbReference type="InterPro" id="IPR000073">
    <property type="entry name" value="AB_hydrolase_1"/>
</dbReference>
<feature type="compositionally biased region" description="Basic and acidic residues" evidence="1">
    <location>
        <begin position="598"/>
        <end position="611"/>
    </location>
</feature>
<organism evidence="3 4">
    <name type="scientific">Diplocarpon coronariae</name>
    <dbReference type="NCBI Taxonomy" id="2795749"/>
    <lineage>
        <taxon>Eukaryota</taxon>
        <taxon>Fungi</taxon>
        <taxon>Dikarya</taxon>
        <taxon>Ascomycota</taxon>
        <taxon>Pezizomycotina</taxon>
        <taxon>Leotiomycetes</taxon>
        <taxon>Helotiales</taxon>
        <taxon>Drepanopezizaceae</taxon>
        <taxon>Diplocarpon</taxon>
    </lineage>
</organism>
<keyword evidence="4" id="KW-1185">Reference proteome</keyword>
<dbReference type="STRING" id="503106.A0A218YVH0"/>
<feature type="region of interest" description="Disordered" evidence="1">
    <location>
        <begin position="1"/>
        <end position="139"/>
    </location>
</feature>
<feature type="compositionally biased region" description="Polar residues" evidence="1">
    <location>
        <begin position="281"/>
        <end position="323"/>
    </location>
</feature>
<dbReference type="Gene3D" id="3.40.50.1820">
    <property type="entry name" value="alpha/beta hydrolase"/>
    <property type="match status" value="1"/>
</dbReference>
<name>A0A218YVH0_9HELO</name>
<feature type="compositionally biased region" description="Pro residues" evidence="1">
    <location>
        <begin position="84"/>
        <end position="105"/>
    </location>
</feature>
<comment type="caution">
    <text evidence="3">The sequence shown here is derived from an EMBL/GenBank/DDBJ whole genome shotgun (WGS) entry which is preliminary data.</text>
</comment>
<dbReference type="EMBL" id="MZNU01000342">
    <property type="protein sequence ID" value="OWO99776.1"/>
    <property type="molecule type" value="Genomic_DNA"/>
</dbReference>
<evidence type="ECO:0000313" key="3">
    <source>
        <dbReference type="EMBL" id="OWO99776.1"/>
    </source>
</evidence>
<feature type="compositionally biased region" description="Basic and acidic residues" evidence="1">
    <location>
        <begin position="637"/>
        <end position="683"/>
    </location>
</feature>
<dbReference type="PANTHER" id="PTHR47842">
    <property type="entry name" value="EXPRESSED PROTEIN"/>
    <property type="match status" value="1"/>
</dbReference>
<reference evidence="3 4" key="1">
    <citation type="submission" date="2017-04" db="EMBL/GenBank/DDBJ databases">
        <title>Draft genome sequence of Marssonina coronaria NL1: causal agent of apple blotch.</title>
        <authorList>
            <person name="Cheng Q."/>
        </authorList>
    </citation>
    <scope>NUCLEOTIDE SEQUENCE [LARGE SCALE GENOMIC DNA]</scope>
    <source>
        <strain evidence="3 4">NL1</strain>
    </source>
</reference>
<dbReference type="AlphaFoldDB" id="A0A218YVH0"/>
<evidence type="ECO:0000256" key="1">
    <source>
        <dbReference type="SAM" id="MobiDB-lite"/>
    </source>
</evidence>
<feature type="compositionally biased region" description="Polar residues" evidence="1">
    <location>
        <begin position="53"/>
        <end position="62"/>
    </location>
</feature>
<dbReference type="PANTHER" id="PTHR47842:SF3">
    <property type="entry name" value="DUF676 DOMAIN-CONTAINING PROTEIN"/>
    <property type="match status" value="1"/>
</dbReference>
<dbReference type="SUPFAM" id="SSF53474">
    <property type="entry name" value="alpha/beta-Hydrolases"/>
    <property type="match status" value="1"/>
</dbReference>
<dbReference type="InParanoid" id="A0A218YVH0"/>
<dbReference type="Proteomes" id="UP000242519">
    <property type="component" value="Unassembled WGS sequence"/>
</dbReference>
<evidence type="ECO:0000313" key="4">
    <source>
        <dbReference type="Proteomes" id="UP000242519"/>
    </source>
</evidence>
<dbReference type="InterPro" id="IPR029058">
    <property type="entry name" value="AB_hydrolase_fold"/>
</dbReference>
<feature type="region of interest" description="Disordered" evidence="1">
    <location>
        <begin position="278"/>
        <end position="323"/>
    </location>
</feature>
<feature type="domain" description="AB hydrolase-1" evidence="2">
    <location>
        <begin position="148"/>
        <end position="260"/>
    </location>
</feature>
<feature type="region of interest" description="Disordered" evidence="1">
    <location>
        <begin position="576"/>
        <end position="715"/>
    </location>
</feature>
<protein>
    <recommendedName>
        <fullName evidence="2">AB hydrolase-1 domain-containing protein</fullName>
    </recommendedName>
</protein>
<dbReference type="OrthoDB" id="3248508at2759"/>
<accession>A0A218YVH0</accession>
<proteinExistence type="predicted"/>
<gene>
    <name evidence="3" type="ORF">B2J93_6831</name>
</gene>
<dbReference type="Pfam" id="PF12697">
    <property type="entry name" value="Abhydrolase_6"/>
    <property type="match status" value="1"/>
</dbReference>
<evidence type="ECO:0000259" key="2">
    <source>
        <dbReference type="Pfam" id="PF12697"/>
    </source>
</evidence>
<feature type="compositionally biased region" description="Pro residues" evidence="1">
    <location>
        <begin position="579"/>
        <end position="590"/>
    </location>
</feature>
<feature type="compositionally biased region" description="Low complexity" evidence="1">
    <location>
        <begin position="125"/>
        <end position="136"/>
    </location>
</feature>